<reference evidence="7 8" key="1">
    <citation type="submission" date="2024-09" db="EMBL/GenBank/DDBJ databases">
        <authorList>
            <person name="Sun Q."/>
            <person name="Mori K."/>
        </authorList>
    </citation>
    <scope>NUCLEOTIDE SEQUENCE [LARGE SCALE GENOMIC DNA]</scope>
    <source>
        <strain evidence="7 8">CCM 7650</strain>
    </source>
</reference>
<evidence type="ECO:0000256" key="3">
    <source>
        <dbReference type="ARBA" id="ARBA00022692"/>
    </source>
</evidence>
<dbReference type="Pfam" id="PF01943">
    <property type="entry name" value="Polysacc_synt"/>
    <property type="match status" value="1"/>
</dbReference>
<evidence type="ECO:0000313" key="7">
    <source>
        <dbReference type="EMBL" id="MFC0264080.1"/>
    </source>
</evidence>
<feature type="transmembrane region" description="Helical" evidence="6">
    <location>
        <begin position="128"/>
        <end position="149"/>
    </location>
</feature>
<sequence>MKFNLDKIKCFLKGNKVYVTNFKYLSLLEIFILVMPLLTYPYLVRVLGKELYGWVLISQIVASYISIFISFGFNEVTTRFISIHRHDRNKLAEVVNSVLVVRMGVFFISGVIFYTLLYKFNIYSDHTILFSFAFFLVADELLFPKYYFLGLERMKWITLINVVTRIFSVILIFILVNKPDDYYIIPILTSTGFIIGGLFALYIVYVKDRIGFYLPKSEIIWLYVKDAFPLFSTNLFASIKDKVSYLLLGNFVSVSDVVLYDLGIKLMNLVVKPVTTFSVVLFPRIAIERNLGLIKKIIFKVFYFLVLLTFGVNVLLPLIADLMLGTEIDLMGLRIFLFAPIFLGLSSFVGSNVLIAFGKNKYMFYSIIFTTVVYLSLTGFAYLFNMLDSLMVFILITVTTYFAELIYRLYVYFNLTRR</sequence>
<dbReference type="PANTHER" id="PTHR30250:SF11">
    <property type="entry name" value="O-ANTIGEN TRANSPORTER-RELATED"/>
    <property type="match status" value="1"/>
</dbReference>
<dbReference type="PANTHER" id="PTHR30250">
    <property type="entry name" value="PST FAMILY PREDICTED COLANIC ACID TRANSPORTER"/>
    <property type="match status" value="1"/>
</dbReference>
<keyword evidence="2" id="KW-1003">Cell membrane</keyword>
<feature type="transmembrane region" description="Helical" evidence="6">
    <location>
        <begin position="390"/>
        <end position="410"/>
    </location>
</feature>
<name>A0ABV6FW18_9BACT</name>
<dbReference type="EMBL" id="JBHLWI010000042">
    <property type="protein sequence ID" value="MFC0264080.1"/>
    <property type="molecule type" value="Genomic_DNA"/>
</dbReference>
<feature type="transmembrane region" description="Helical" evidence="6">
    <location>
        <begin position="182"/>
        <end position="206"/>
    </location>
</feature>
<comment type="caution">
    <text evidence="7">The sequence shown here is derived from an EMBL/GenBank/DDBJ whole genome shotgun (WGS) entry which is preliminary data.</text>
</comment>
<gene>
    <name evidence="7" type="ORF">ACFFIP_15410</name>
</gene>
<dbReference type="InterPro" id="IPR050833">
    <property type="entry name" value="Poly_Biosynth_Transport"/>
</dbReference>
<keyword evidence="4 6" id="KW-1133">Transmembrane helix</keyword>
<comment type="subcellular location">
    <subcellularLocation>
        <location evidence="1">Cell membrane</location>
        <topology evidence="1">Multi-pass membrane protein</topology>
    </subcellularLocation>
</comment>
<organism evidence="7 8">
    <name type="scientific">Fontibacter flavus</name>
    <dbReference type="NCBI Taxonomy" id="654838"/>
    <lineage>
        <taxon>Bacteria</taxon>
        <taxon>Pseudomonadati</taxon>
        <taxon>Bacteroidota</taxon>
        <taxon>Cytophagia</taxon>
        <taxon>Cytophagales</taxon>
        <taxon>Cyclobacteriaceae</taxon>
        <taxon>Fontibacter</taxon>
    </lineage>
</organism>
<feature type="transmembrane region" description="Helical" evidence="6">
    <location>
        <begin position="362"/>
        <end position="384"/>
    </location>
</feature>
<proteinExistence type="predicted"/>
<feature type="transmembrane region" description="Helical" evidence="6">
    <location>
        <begin position="21"/>
        <end position="39"/>
    </location>
</feature>
<keyword evidence="5 6" id="KW-0472">Membrane</keyword>
<feature type="transmembrane region" description="Helical" evidence="6">
    <location>
        <begin position="332"/>
        <end position="355"/>
    </location>
</feature>
<evidence type="ECO:0000313" key="8">
    <source>
        <dbReference type="Proteomes" id="UP001589797"/>
    </source>
</evidence>
<evidence type="ECO:0000256" key="5">
    <source>
        <dbReference type="ARBA" id="ARBA00023136"/>
    </source>
</evidence>
<feature type="transmembrane region" description="Helical" evidence="6">
    <location>
        <begin position="297"/>
        <end position="320"/>
    </location>
</feature>
<protein>
    <submittedName>
        <fullName evidence="7">Oligosaccharide flippase family protein</fullName>
    </submittedName>
</protein>
<evidence type="ECO:0000256" key="2">
    <source>
        <dbReference type="ARBA" id="ARBA00022475"/>
    </source>
</evidence>
<dbReference type="Proteomes" id="UP001589797">
    <property type="component" value="Unassembled WGS sequence"/>
</dbReference>
<dbReference type="InterPro" id="IPR002797">
    <property type="entry name" value="Polysacc_synth"/>
</dbReference>
<dbReference type="RefSeq" id="WP_382388589.1">
    <property type="nucleotide sequence ID" value="NZ_JBHLWI010000042.1"/>
</dbReference>
<evidence type="ECO:0000256" key="1">
    <source>
        <dbReference type="ARBA" id="ARBA00004651"/>
    </source>
</evidence>
<keyword evidence="8" id="KW-1185">Reference proteome</keyword>
<feature type="transmembrane region" description="Helical" evidence="6">
    <location>
        <begin position="51"/>
        <end position="73"/>
    </location>
</feature>
<keyword evidence="3 6" id="KW-0812">Transmembrane</keyword>
<evidence type="ECO:0000256" key="6">
    <source>
        <dbReference type="SAM" id="Phobius"/>
    </source>
</evidence>
<feature type="transmembrane region" description="Helical" evidence="6">
    <location>
        <begin position="94"/>
        <end position="116"/>
    </location>
</feature>
<evidence type="ECO:0000256" key="4">
    <source>
        <dbReference type="ARBA" id="ARBA00022989"/>
    </source>
</evidence>
<accession>A0ABV6FW18</accession>
<feature type="transmembrane region" description="Helical" evidence="6">
    <location>
        <begin position="156"/>
        <end position="176"/>
    </location>
</feature>